<dbReference type="InterPro" id="IPR001173">
    <property type="entry name" value="Glyco_trans_2-like"/>
</dbReference>
<dbReference type="SUPFAM" id="SSF53448">
    <property type="entry name" value="Nucleotide-diphospho-sugar transferases"/>
    <property type="match status" value="1"/>
</dbReference>
<organism evidence="2 3">
    <name type="scientific">Candidatus Accumulibacter affinis</name>
    <dbReference type="NCBI Taxonomy" id="2954384"/>
    <lineage>
        <taxon>Bacteria</taxon>
        <taxon>Pseudomonadati</taxon>
        <taxon>Pseudomonadota</taxon>
        <taxon>Betaproteobacteria</taxon>
        <taxon>Candidatus Accumulibacter</taxon>
    </lineage>
</organism>
<dbReference type="Gene3D" id="3.90.550.10">
    <property type="entry name" value="Spore Coat Polysaccharide Biosynthesis Protein SpsA, Chain A"/>
    <property type="match status" value="1"/>
</dbReference>
<name>A0A935W318_9PROT</name>
<evidence type="ECO:0000313" key="3">
    <source>
        <dbReference type="Proteomes" id="UP000706151"/>
    </source>
</evidence>
<dbReference type="EMBL" id="JADJOT010000007">
    <property type="protein sequence ID" value="MBK7953891.1"/>
    <property type="molecule type" value="Genomic_DNA"/>
</dbReference>
<evidence type="ECO:0000313" key="2">
    <source>
        <dbReference type="EMBL" id="MBK7953891.1"/>
    </source>
</evidence>
<sequence>MHERFPRVSVIVPCYNAAAYLPAALASLLAQRPAVWEVIVIDDGSSDDSAAIAAGVGAPVRCHRQDNQGIAAARNHGLRLAGGDWIAFLDADDLWPADSLGLRLRELAARPDLDGVYGLVEAFASPELSVADLLTLQVPPISQAGRLAGALLLRRQVFARVGDFDTGFAVGETMDWIARAEEQGVALGQVDGVVLRRRIHSANTVRKTERLHADYLRLLRASLLRRRSTPTDLAGEAQR</sequence>
<accession>A0A935W318</accession>
<reference evidence="2 3" key="1">
    <citation type="submission" date="2020-10" db="EMBL/GenBank/DDBJ databases">
        <title>Connecting structure to function with the recovery of over 1000 high-quality activated sludge metagenome-assembled genomes encoding full-length rRNA genes using long-read sequencing.</title>
        <authorList>
            <person name="Singleton C.M."/>
            <person name="Petriglieri F."/>
            <person name="Kristensen J.M."/>
            <person name="Kirkegaard R.H."/>
            <person name="Michaelsen T.Y."/>
            <person name="Andersen M.H."/>
            <person name="Karst S.M."/>
            <person name="Dueholm M.S."/>
            <person name="Nielsen P.H."/>
            <person name="Albertsen M."/>
        </authorList>
    </citation>
    <scope>NUCLEOTIDE SEQUENCE [LARGE SCALE GENOMIC DNA]</scope>
    <source>
        <strain evidence="2">Fred_18-Q3-R57-64_BAT3C.720</strain>
    </source>
</reference>
<feature type="domain" description="Glycosyltransferase 2-like" evidence="1">
    <location>
        <begin position="9"/>
        <end position="120"/>
    </location>
</feature>
<evidence type="ECO:0000259" key="1">
    <source>
        <dbReference type="Pfam" id="PF00535"/>
    </source>
</evidence>
<dbReference type="PANTHER" id="PTHR43685">
    <property type="entry name" value="GLYCOSYLTRANSFERASE"/>
    <property type="match status" value="1"/>
</dbReference>
<dbReference type="InterPro" id="IPR029044">
    <property type="entry name" value="Nucleotide-diphossugar_trans"/>
</dbReference>
<proteinExistence type="predicted"/>
<dbReference type="Proteomes" id="UP000706151">
    <property type="component" value="Unassembled WGS sequence"/>
</dbReference>
<comment type="caution">
    <text evidence="2">The sequence shown here is derived from an EMBL/GenBank/DDBJ whole genome shotgun (WGS) entry which is preliminary data.</text>
</comment>
<dbReference type="CDD" id="cd00761">
    <property type="entry name" value="Glyco_tranf_GTA_type"/>
    <property type="match status" value="1"/>
</dbReference>
<dbReference type="Pfam" id="PF00535">
    <property type="entry name" value="Glycos_transf_2"/>
    <property type="match status" value="1"/>
</dbReference>
<dbReference type="AlphaFoldDB" id="A0A935W318"/>
<dbReference type="InterPro" id="IPR050834">
    <property type="entry name" value="Glycosyltransf_2"/>
</dbReference>
<gene>
    <name evidence="2" type="ORF">IPK02_07990</name>
</gene>
<dbReference type="PANTHER" id="PTHR43685:SF2">
    <property type="entry name" value="GLYCOSYLTRANSFERASE 2-LIKE DOMAIN-CONTAINING PROTEIN"/>
    <property type="match status" value="1"/>
</dbReference>
<protein>
    <submittedName>
        <fullName evidence="2">Glycosyltransferase family 2 protein</fullName>
    </submittedName>
</protein>